<dbReference type="PANTHER" id="PTHR47597">
    <property type="entry name" value="IS A MEMBER OF THE PF|00364 BIOTIN-REQUIRING ENZYMES FAMILY-RELATED"/>
    <property type="match status" value="1"/>
</dbReference>
<evidence type="ECO:0000256" key="1">
    <source>
        <dbReference type="SAM" id="MobiDB-lite"/>
    </source>
</evidence>
<comment type="caution">
    <text evidence="3">The sequence shown here is derived from an EMBL/GenBank/DDBJ whole genome shotgun (WGS) entry which is preliminary data.</text>
</comment>
<feature type="compositionally biased region" description="Low complexity" evidence="1">
    <location>
        <begin position="167"/>
        <end position="178"/>
    </location>
</feature>
<dbReference type="SUPFAM" id="SSF51230">
    <property type="entry name" value="Single hybrid motif"/>
    <property type="match status" value="1"/>
</dbReference>
<dbReference type="InterPro" id="IPR053217">
    <property type="entry name" value="ACC_Biotin_Carrier"/>
</dbReference>
<protein>
    <recommendedName>
        <fullName evidence="2">Lipoyl-binding domain-containing protein</fullName>
    </recommendedName>
</protein>
<dbReference type="InterPro" id="IPR011053">
    <property type="entry name" value="Single_hybrid_motif"/>
</dbReference>
<dbReference type="PANTHER" id="PTHR47597:SF1">
    <property type="entry name" value="IS A MEMBER OF THE PF|00364 BIOTIN-REQUIRING ENZYMES FAMILY-RELATED"/>
    <property type="match status" value="1"/>
</dbReference>
<feature type="domain" description="Lipoyl-binding" evidence="2">
    <location>
        <begin position="240"/>
        <end position="285"/>
    </location>
</feature>
<reference evidence="4" key="1">
    <citation type="journal article" date="2017" name="Plant J.">
        <title>The pomegranate (Punica granatum L.) genome and the genomics of punicalagin biosynthesis.</title>
        <authorList>
            <person name="Qin G."/>
            <person name="Xu C."/>
            <person name="Ming R."/>
            <person name="Tang H."/>
            <person name="Guyot R."/>
            <person name="Kramer E.M."/>
            <person name="Hu Y."/>
            <person name="Yi X."/>
            <person name="Qi Y."/>
            <person name="Xu X."/>
            <person name="Gao Z."/>
            <person name="Pan H."/>
            <person name="Jian J."/>
            <person name="Tian Y."/>
            <person name="Yue Z."/>
            <person name="Xu Y."/>
        </authorList>
    </citation>
    <scope>NUCLEOTIDE SEQUENCE [LARGE SCALE GENOMIC DNA]</scope>
    <source>
        <strain evidence="4">cv. Dabenzi</strain>
    </source>
</reference>
<dbReference type="FunFam" id="2.40.50.100:FF:000059">
    <property type="entry name" value="Biotin/lipoyl attachment domain-containing protein"/>
    <property type="match status" value="1"/>
</dbReference>
<dbReference type="Proteomes" id="UP000197138">
    <property type="component" value="Unassembled WGS sequence"/>
</dbReference>
<evidence type="ECO:0000313" key="3">
    <source>
        <dbReference type="EMBL" id="OWM81825.1"/>
    </source>
</evidence>
<name>A0A218X9B9_PUNGR</name>
<organism evidence="3 4">
    <name type="scientific">Punica granatum</name>
    <name type="common">Pomegranate</name>
    <dbReference type="NCBI Taxonomy" id="22663"/>
    <lineage>
        <taxon>Eukaryota</taxon>
        <taxon>Viridiplantae</taxon>
        <taxon>Streptophyta</taxon>
        <taxon>Embryophyta</taxon>
        <taxon>Tracheophyta</taxon>
        <taxon>Spermatophyta</taxon>
        <taxon>Magnoliopsida</taxon>
        <taxon>eudicotyledons</taxon>
        <taxon>Gunneridae</taxon>
        <taxon>Pentapetalae</taxon>
        <taxon>rosids</taxon>
        <taxon>malvids</taxon>
        <taxon>Myrtales</taxon>
        <taxon>Lythraceae</taxon>
        <taxon>Punica</taxon>
    </lineage>
</organism>
<dbReference type="CDD" id="cd06850">
    <property type="entry name" value="biotinyl_domain"/>
    <property type="match status" value="1"/>
</dbReference>
<dbReference type="InterPro" id="IPR000089">
    <property type="entry name" value="Biotin_lipoyl"/>
</dbReference>
<dbReference type="Gene3D" id="2.40.50.100">
    <property type="match status" value="1"/>
</dbReference>
<proteinExistence type="predicted"/>
<gene>
    <name evidence="3" type="ORF">CDL15_Pgr007863</name>
</gene>
<dbReference type="Pfam" id="PF00364">
    <property type="entry name" value="Biotin_lipoyl"/>
    <property type="match status" value="1"/>
</dbReference>
<sequence>MWFVVIAYISVLCLNFFFDFDLFRGLGASNIKISSFNFRGVRIRYTSKWDSRRTLIVPNAPKYAGLVAFRQSDKLRTVCCATSNSETLATADEIVLDGSLEGENSSSTSQLVPNRAEVESLVADICDTASIAEFELKLDGFRLYVLREVNREQTVTPPPPPPVYAESTPSNTNTNDSISSSSLAISKLQLSPDGSSTLLDKAADEGLVILQSPRVGFFRRSRTIKGKRAPPACKEKQIAKEGQVLCYIEQLGGEIPIESDVSGEIVKILREDGDPVGYGDALISILPSFPGIKKLQ</sequence>
<dbReference type="AlphaFoldDB" id="A0A218X9B9"/>
<accession>A0A218X9B9</accession>
<evidence type="ECO:0000259" key="2">
    <source>
        <dbReference type="Pfam" id="PF00364"/>
    </source>
</evidence>
<dbReference type="EMBL" id="MTKT01002214">
    <property type="protein sequence ID" value="OWM81825.1"/>
    <property type="molecule type" value="Genomic_DNA"/>
</dbReference>
<feature type="region of interest" description="Disordered" evidence="1">
    <location>
        <begin position="152"/>
        <end position="178"/>
    </location>
</feature>
<evidence type="ECO:0000313" key="4">
    <source>
        <dbReference type="Proteomes" id="UP000197138"/>
    </source>
</evidence>